<dbReference type="RefSeq" id="WP_118234724.1">
    <property type="nucleotide sequence ID" value="NZ_QRHL01000039.1"/>
</dbReference>
<dbReference type="PANTHER" id="PTHR39210">
    <property type="entry name" value="HEPARIN-SULFATE LYASE"/>
    <property type="match status" value="1"/>
</dbReference>
<evidence type="ECO:0000256" key="1">
    <source>
        <dbReference type="ARBA" id="ARBA00004418"/>
    </source>
</evidence>
<accession>A0A414PMJ7</accession>
<proteinExistence type="predicted"/>
<evidence type="ECO:0000256" key="4">
    <source>
        <dbReference type="ARBA" id="ARBA00023239"/>
    </source>
</evidence>
<feature type="domain" description="Heparinase II/III-like C-terminal" evidence="5">
    <location>
        <begin position="418"/>
        <end position="630"/>
    </location>
</feature>
<dbReference type="SUPFAM" id="SSF48230">
    <property type="entry name" value="Chondroitin AC/alginate lyase"/>
    <property type="match status" value="1"/>
</dbReference>
<evidence type="ECO:0000259" key="6">
    <source>
        <dbReference type="Pfam" id="PF16889"/>
    </source>
</evidence>
<feature type="domain" description="Heparin-sulfate lyase N-terminal" evidence="6">
    <location>
        <begin position="56"/>
        <end position="369"/>
    </location>
</feature>
<evidence type="ECO:0000259" key="5">
    <source>
        <dbReference type="Pfam" id="PF07940"/>
    </source>
</evidence>
<comment type="subcellular location">
    <subcellularLocation>
        <location evidence="1">Periplasm</location>
    </subcellularLocation>
</comment>
<evidence type="ECO:0000256" key="3">
    <source>
        <dbReference type="ARBA" id="ARBA00022764"/>
    </source>
</evidence>
<reference evidence="7 8" key="1">
    <citation type="submission" date="2018-08" db="EMBL/GenBank/DDBJ databases">
        <title>A genome reference for cultivated species of the human gut microbiota.</title>
        <authorList>
            <person name="Zou Y."/>
            <person name="Xue W."/>
            <person name="Luo G."/>
        </authorList>
    </citation>
    <scope>NUCLEOTIDE SEQUENCE [LARGE SCALE GENOMIC DNA]</scope>
    <source>
        <strain evidence="7 8">AM25-1</strain>
    </source>
</reference>
<dbReference type="PANTHER" id="PTHR39210:SF1">
    <property type="entry name" value="HEPARIN-SULFATE LYASE"/>
    <property type="match status" value="1"/>
</dbReference>
<name>A0A414PMJ7_FUSMR</name>
<keyword evidence="4" id="KW-0456">Lyase</keyword>
<gene>
    <name evidence="7" type="ORF">DW663_12120</name>
</gene>
<keyword evidence="3" id="KW-0574">Periplasm</keyword>
<dbReference type="EMBL" id="QRHL01000039">
    <property type="protein sequence ID" value="RHF69799.1"/>
    <property type="molecule type" value="Genomic_DNA"/>
</dbReference>
<comment type="caution">
    <text evidence="7">The sequence shown here is derived from an EMBL/GenBank/DDBJ whole genome shotgun (WGS) entry which is preliminary data.</text>
</comment>
<dbReference type="InterPro" id="IPR031680">
    <property type="entry name" value="Hepar_II_III_N"/>
</dbReference>
<sequence>MLKKICKKIKEYGLLQVLGYIFKKILKEIKIKYLRKNIEKIQHKIYIKDNYISEINFFYSKKNIEKIRFFYEKNIDIRENILKEAEQILEHKFDILGSGEVNLGKKIKWNEDFKSGFVWKNQFYMDIKIVDLNNNADIKVPWELSRFQHLFTLGKAYWITNDKKYYLECKEEIEDWITENPVYMSVNWTCAMDVAIRAVNWIFFYFHFKDLIEKDKEFLNKFNNSLYNHGKGIFLNLEKGLGYANNHYLSDLVGLFYLGIYFNELKNNEVKKWLDFSKKELEKEMFIQNNEDGTNYESSTSYHRLVTELMFFSMILGEKNKIKFSQEYKERLEKMFEFLAKIIKLNGKIPMIGDVDNGRLLIISNYSSWEVNDVRELLSLGGEYFNSFLLKSSGAIKKEDKLWIFNYLSDEEEKYYKESVKFDDGGYYILRNNDIYCFIRCGELSCRGQGGHSHNDQLSFELNIGGEDFIVDTGAGVYTADKNIRNLFRSTKQHNTVYVEGYEQNSFEKNNLFEMREETFSKCINFEENCFEGYHQGYSKKLNVVHKRKIKLKDKRIDIEDFIEGLEGTLCLNLHPKVKVLEIENGIKLLKNNIEVFLETSSKSLKIVESKFSSKYGNIEKGKRIEIEFKDKIVVKVWCL</sequence>
<protein>
    <submittedName>
        <fullName evidence="7">Heparinase</fullName>
    </submittedName>
</protein>
<dbReference type="Pfam" id="PF07940">
    <property type="entry name" value="Hepar_II_III_C"/>
    <property type="match status" value="1"/>
</dbReference>
<dbReference type="AlphaFoldDB" id="A0A414PMJ7"/>
<evidence type="ECO:0000313" key="7">
    <source>
        <dbReference type="EMBL" id="RHF69799.1"/>
    </source>
</evidence>
<dbReference type="Gene3D" id="2.70.98.70">
    <property type="match status" value="1"/>
</dbReference>
<dbReference type="InterPro" id="IPR012480">
    <property type="entry name" value="Hepar_II_III_C"/>
</dbReference>
<evidence type="ECO:0000313" key="8">
    <source>
        <dbReference type="Proteomes" id="UP000284676"/>
    </source>
</evidence>
<dbReference type="InterPro" id="IPR008929">
    <property type="entry name" value="Chondroitin_lyas"/>
</dbReference>
<dbReference type="Pfam" id="PF16889">
    <property type="entry name" value="Hepar_II_III_N"/>
    <property type="match status" value="1"/>
</dbReference>
<dbReference type="GO" id="GO:0042597">
    <property type="term" value="C:periplasmic space"/>
    <property type="evidence" value="ECO:0007669"/>
    <property type="project" value="UniProtKB-SubCell"/>
</dbReference>
<dbReference type="Gene3D" id="1.50.10.100">
    <property type="entry name" value="Chondroitin AC/alginate lyase"/>
    <property type="match status" value="1"/>
</dbReference>
<dbReference type="GO" id="GO:0016829">
    <property type="term" value="F:lyase activity"/>
    <property type="evidence" value="ECO:0007669"/>
    <property type="project" value="UniProtKB-KW"/>
</dbReference>
<dbReference type="Proteomes" id="UP000284676">
    <property type="component" value="Unassembled WGS sequence"/>
</dbReference>
<organism evidence="7 8">
    <name type="scientific">Fusobacterium mortiferum</name>
    <dbReference type="NCBI Taxonomy" id="850"/>
    <lineage>
        <taxon>Bacteria</taxon>
        <taxon>Fusobacteriati</taxon>
        <taxon>Fusobacteriota</taxon>
        <taxon>Fusobacteriia</taxon>
        <taxon>Fusobacteriales</taxon>
        <taxon>Fusobacteriaceae</taxon>
        <taxon>Fusobacterium</taxon>
    </lineage>
</organism>
<evidence type="ECO:0000256" key="2">
    <source>
        <dbReference type="ARBA" id="ARBA00022729"/>
    </source>
</evidence>
<keyword evidence="2" id="KW-0732">Signal</keyword>